<dbReference type="GO" id="GO:0042597">
    <property type="term" value="C:periplasmic space"/>
    <property type="evidence" value="ECO:0007669"/>
    <property type="project" value="UniProtKB-SubCell"/>
</dbReference>
<dbReference type="Proteomes" id="UP000188929">
    <property type="component" value="Unassembled WGS sequence"/>
</dbReference>
<dbReference type="EMBL" id="MOMC01000028">
    <property type="protein sequence ID" value="ONH30217.1"/>
    <property type="molecule type" value="Genomic_DNA"/>
</dbReference>
<keyword evidence="8" id="KW-1185">Reference proteome</keyword>
<evidence type="ECO:0000259" key="5">
    <source>
        <dbReference type="Pfam" id="PF09375"/>
    </source>
</evidence>
<comment type="subcellular location">
    <subcellularLocation>
        <location evidence="1">Periplasm</location>
    </subcellularLocation>
</comment>
<dbReference type="InterPro" id="IPR038352">
    <property type="entry name" value="Imelysin_sf"/>
</dbReference>
<sequence length="387" mass="40595">MRRAPLALSAIAAVVAVSAAACGSDSSDSDTADGGKQTVAVTITPQGCTADPATIPAGPTTFKIANKDADAITEVELLNGDTILGEKENLTPGLSGTFSLNVKEGKYQLYCPGAEGGEDKEKTDFVVTAAKAGATAKATLPAGVTEQLNKAATDYAVYVRAQVAELVTNTAPFVAAVKAGDIAKAAELYGVPRLNYERIEPVAESFGDLDPAIDARIDDAPDPATWTGFHRLEKAIFADKSLDGMSPIADQLAADVGKLNTLVATTTFQPAQVANGATELLDEVGLTKVTGEEERYSLLDLLDMQGNIDGADKAFTLLEPALQKLDPTLATNVRARFTDMYKALDPYKEGTGYVSYDKVTEDQRRALTQTVDALAEPLSQVAGTVVQ</sequence>
<dbReference type="AlphaFoldDB" id="A0A1V2IAT3"/>
<evidence type="ECO:0000259" key="6">
    <source>
        <dbReference type="Pfam" id="PF13473"/>
    </source>
</evidence>
<feature type="domain" description="EfeO-type cupredoxin-like" evidence="6">
    <location>
        <begin position="27"/>
        <end position="112"/>
    </location>
</feature>
<keyword evidence="3 4" id="KW-0732">Signal</keyword>
<feature type="signal peptide" evidence="4">
    <location>
        <begin position="1"/>
        <end position="23"/>
    </location>
</feature>
<gene>
    <name evidence="7" type="ORF">BL253_14970</name>
</gene>
<dbReference type="RefSeq" id="WP_076817458.1">
    <property type="nucleotide sequence ID" value="NZ_MOMC01000028.1"/>
</dbReference>
<dbReference type="InterPro" id="IPR028096">
    <property type="entry name" value="EfeO_Cupredoxin"/>
</dbReference>
<evidence type="ECO:0000313" key="7">
    <source>
        <dbReference type="EMBL" id="ONH30217.1"/>
    </source>
</evidence>
<evidence type="ECO:0000256" key="4">
    <source>
        <dbReference type="SAM" id="SignalP"/>
    </source>
</evidence>
<comment type="caution">
    <text evidence="7">The sequence shown here is derived from an EMBL/GenBank/DDBJ whole genome shotgun (WGS) entry which is preliminary data.</text>
</comment>
<dbReference type="PROSITE" id="PS51257">
    <property type="entry name" value="PROKAR_LIPOPROTEIN"/>
    <property type="match status" value="1"/>
</dbReference>
<dbReference type="Pfam" id="PF09375">
    <property type="entry name" value="Peptidase_M75"/>
    <property type="match status" value="1"/>
</dbReference>
<dbReference type="NCBIfam" id="NF007697">
    <property type="entry name" value="PRK10378.1"/>
    <property type="match status" value="1"/>
</dbReference>
<protein>
    <submittedName>
        <fullName evidence="7">Integrase</fullName>
    </submittedName>
</protein>
<evidence type="ECO:0000313" key="8">
    <source>
        <dbReference type="Proteomes" id="UP000188929"/>
    </source>
</evidence>
<accession>A0A1V2IAT3</accession>
<evidence type="ECO:0000256" key="3">
    <source>
        <dbReference type="ARBA" id="ARBA00022729"/>
    </source>
</evidence>
<dbReference type="Gene3D" id="1.20.1420.20">
    <property type="entry name" value="M75 peptidase, HXXE motif"/>
    <property type="match status" value="1"/>
</dbReference>
<reference evidence="8" key="1">
    <citation type="submission" date="2016-10" db="EMBL/GenBank/DDBJ databases">
        <title>Frankia sp. NRRL B-16386 Genome sequencing.</title>
        <authorList>
            <person name="Ghodhbane-Gtari F."/>
            <person name="Swanson E."/>
            <person name="Gueddou A."/>
            <person name="Hezbri K."/>
            <person name="Ktari K."/>
            <person name="Nouioui I."/>
            <person name="Morris K."/>
            <person name="Simpson S."/>
            <person name="Abebe-Akele F."/>
            <person name="Thomas K."/>
            <person name="Gtari M."/>
            <person name="Tisa L.S."/>
        </authorList>
    </citation>
    <scope>NUCLEOTIDE SEQUENCE [LARGE SCALE GENOMIC DNA]</scope>
    <source>
        <strain evidence="8">NRRL B-16386</strain>
    </source>
</reference>
<feature type="domain" description="Imelysin-like" evidence="5">
    <location>
        <begin position="152"/>
        <end position="381"/>
    </location>
</feature>
<dbReference type="Pfam" id="PF13473">
    <property type="entry name" value="Cupredoxin_1"/>
    <property type="match status" value="1"/>
</dbReference>
<dbReference type="STRING" id="1834516.BL253_14970"/>
<proteinExistence type="inferred from homology"/>
<dbReference type="NCBIfam" id="NF041757">
    <property type="entry name" value="EfeO"/>
    <property type="match status" value="1"/>
</dbReference>
<dbReference type="InterPro" id="IPR034981">
    <property type="entry name" value="Imelysin-like_EfeO/Algp7"/>
</dbReference>
<organism evidence="7 8">
    <name type="scientific">Pseudofrankia asymbiotica</name>
    <dbReference type="NCBI Taxonomy" id="1834516"/>
    <lineage>
        <taxon>Bacteria</taxon>
        <taxon>Bacillati</taxon>
        <taxon>Actinomycetota</taxon>
        <taxon>Actinomycetes</taxon>
        <taxon>Frankiales</taxon>
        <taxon>Frankiaceae</taxon>
        <taxon>Pseudofrankia</taxon>
    </lineage>
</organism>
<feature type="chain" id="PRO_5038872846" evidence="4">
    <location>
        <begin position="24"/>
        <end position="387"/>
    </location>
</feature>
<dbReference type="InterPro" id="IPR053377">
    <property type="entry name" value="Iron_uptake_EfeM/EfeO"/>
</dbReference>
<dbReference type="PANTHER" id="PTHR39192">
    <property type="entry name" value="IRON UPTAKE SYSTEM COMPONENT EFEO"/>
    <property type="match status" value="1"/>
</dbReference>
<evidence type="ECO:0000256" key="2">
    <source>
        <dbReference type="ARBA" id="ARBA00005989"/>
    </source>
</evidence>
<dbReference type="OrthoDB" id="7348379at2"/>
<dbReference type="CDD" id="cd14656">
    <property type="entry name" value="Imelysin-like_EfeO"/>
    <property type="match status" value="1"/>
</dbReference>
<dbReference type="InterPro" id="IPR018976">
    <property type="entry name" value="Imelysin-like"/>
</dbReference>
<name>A0A1V2IAT3_9ACTN</name>
<comment type="similarity">
    <text evidence="2">Belongs to the EfeM/EfeO family.</text>
</comment>
<dbReference type="InterPro" id="IPR050894">
    <property type="entry name" value="EfeM/EfeO_iron_uptake"/>
</dbReference>
<evidence type="ECO:0000256" key="1">
    <source>
        <dbReference type="ARBA" id="ARBA00004418"/>
    </source>
</evidence>
<dbReference type="PANTHER" id="PTHR39192:SF1">
    <property type="entry name" value="IRON UPTAKE SYSTEM COMPONENT EFEO"/>
    <property type="match status" value="1"/>
</dbReference>